<dbReference type="Proteomes" id="UP000186817">
    <property type="component" value="Unassembled WGS sequence"/>
</dbReference>
<dbReference type="EMBL" id="LSRX01001531">
    <property type="protein sequence ID" value="OLP79058.1"/>
    <property type="molecule type" value="Genomic_DNA"/>
</dbReference>
<gene>
    <name evidence="1" type="ORF">AK812_SmicGene40715</name>
</gene>
<proteinExistence type="predicted"/>
<sequence>MGRLVAPVPGKVVAGEVVVVMIGIEEVTAVVPEPVGIAAAAKAPAGVDGAIGKAGVGGGGPAGPALAATGPPDPVPASASELVVKPWMDSSSLSAVAIVVLAFARAFALPFGTGVLDRLPRSAIATDSPLLAVCTQHSVHHM</sequence>
<evidence type="ECO:0000313" key="1">
    <source>
        <dbReference type="EMBL" id="OLP79058.1"/>
    </source>
</evidence>
<evidence type="ECO:0000313" key="2">
    <source>
        <dbReference type="Proteomes" id="UP000186817"/>
    </source>
</evidence>
<keyword evidence="2" id="KW-1185">Reference proteome</keyword>
<comment type="caution">
    <text evidence="1">The sequence shown here is derived from an EMBL/GenBank/DDBJ whole genome shotgun (WGS) entry which is preliminary data.</text>
</comment>
<dbReference type="AlphaFoldDB" id="A0A1Q9C812"/>
<accession>A0A1Q9C812</accession>
<organism evidence="1 2">
    <name type="scientific">Symbiodinium microadriaticum</name>
    <name type="common">Dinoflagellate</name>
    <name type="synonym">Zooxanthella microadriatica</name>
    <dbReference type="NCBI Taxonomy" id="2951"/>
    <lineage>
        <taxon>Eukaryota</taxon>
        <taxon>Sar</taxon>
        <taxon>Alveolata</taxon>
        <taxon>Dinophyceae</taxon>
        <taxon>Suessiales</taxon>
        <taxon>Symbiodiniaceae</taxon>
        <taxon>Symbiodinium</taxon>
    </lineage>
</organism>
<name>A0A1Q9C812_SYMMI</name>
<reference evidence="1 2" key="1">
    <citation type="submission" date="2016-02" db="EMBL/GenBank/DDBJ databases">
        <title>Genome analysis of coral dinoflagellate symbionts highlights evolutionary adaptations to a symbiotic lifestyle.</title>
        <authorList>
            <person name="Aranda M."/>
            <person name="Li Y."/>
            <person name="Liew Y.J."/>
            <person name="Baumgarten S."/>
            <person name="Simakov O."/>
            <person name="Wilson M."/>
            <person name="Piel J."/>
            <person name="Ashoor H."/>
            <person name="Bougouffa S."/>
            <person name="Bajic V.B."/>
            <person name="Ryu T."/>
            <person name="Ravasi T."/>
            <person name="Bayer T."/>
            <person name="Micklem G."/>
            <person name="Kim H."/>
            <person name="Bhak J."/>
            <person name="Lajeunesse T.C."/>
            <person name="Voolstra C.R."/>
        </authorList>
    </citation>
    <scope>NUCLEOTIDE SEQUENCE [LARGE SCALE GENOMIC DNA]</scope>
    <source>
        <strain evidence="1 2">CCMP2467</strain>
    </source>
</reference>
<protein>
    <submittedName>
        <fullName evidence="1">Uncharacterized protein</fullName>
    </submittedName>
</protein>